<evidence type="ECO:0000256" key="7">
    <source>
        <dbReference type="SAM" id="Phobius"/>
    </source>
</evidence>
<dbReference type="EMBL" id="JABBGA010000009">
    <property type="protein sequence ID" value="NML26688.1"/>
    <property type="molecule type" value="Genomic_DNA"/>
</dbReference>
<feature type="transmembrane region" description="Helical" evidence="7">
    <location>
        <begin position="276"/>
        <end position="293"/>
    </location>
</feature>
<dbReference type="PROSITE" id="PS50850">
    <property type="entry name" value="MFS"/>
    <property type="match status" value="1"/>
</dbReference>
<dbReference type="SUPFAM" id="SSF103473">
    <property type="entry name" value="MFS general substrate transporter"/>
    <property type="match status" value="1"/>
</dbReference>
<keyword evidence="3" id="KW-1003">Cell membrane</keyword>
<gene>
    <name evidence="9" type="ORF">HHL15_13110</name>
</gene>
<dbReference type="PANTHER" id="PTHR23513">
    <property type="entry name" value="INTEGRAL MEMBRANE EFFLUX PROTEIN-RELATED"/>
    <property type="match status" value="1"/>
</dbReference>
<feature type="transmembrane region" description="Helical" evidence="7">
    <location>
        <begin position="153"/>
        <end position="182"/>
    </location>
</feature>
<dbReference type="Gene3D" id="1.20.1250.20">
    <property type="entry name" value="MFS general substrate transporter like domains"/>
    <property type="match status" value="1"/>
</dbReference>
<organism evidence="9 10">
    <name type="scientific">Zoogloea dura</name>
    <dbReference type="NCBI Taxonomy" id="2728840"/>
    <lineage>
        <taxon>Bacteria</taxon>
        <taxon>Pseudomonadati</taxon>
        <taxon>Pseudomonadota</taxon>
        <taxon>Betaproteobacteria</taxon>
        <taxon>Rhodocyclales</taxon>
        <taxon>Zoogloeaceae</taxon>
        <taxon>Zoogloea</taxon>
    </lineage>
</organism>
<dbReference type="PANTHER" id="PTHR23513:SF11">
    <property type="entry name" value="STAPHYLOFERRIN A TRANSPORTER"/>
    <property type="match status" value="1"/>
</dbReference>
<dbReference type="Proteomes" id="UP000580043">
    <property type="component" value="Unassembled WGS sequence"/>
</dbReference>
<evidence type="ECO:0000313" key="9">
    <source>
        <dbReference type="EMBL" id="NML26688.1"/>
    </source>
</evidence>
<keyword evidence="2" id="KW-0813">Transport</keyword>
<dbReference type="GO" id="GO:0005886">
    <property type="term" value="C:plasma membrane"/>
    <property type="evidence" value="ECO:0007669"/>
    <property type="project" value="UniProtKB-SubCell"/>
</dbReference>
<feature type="transmembrane region" description="Helical" evidence="7">
    <location>
        <begin position="12"/>
        <end position="32"/>
    </location>
</feature>
<dbReference type="InterPro" id="IPR020846">
    <property type="entry name" value="MFS_dom"/>
</dbReference>
<keyword evidence="6 7" id="KW-0472">Membrane</keyword>
<feature type="transmembrane region" description="Helical" evidence="7">
    <location>
        <begin position="299"/>
        <end position="325"/>
    </location>
</feature>
<comment type="subcellular location">
    <subcellularLocation>
        <location evidence="1">Cell membrane</location>
        <topology evidence="1">Multi-pass membrane protein</topology>
    </subcellularLocation>
</comment>
<evidence type="ECO:0000256" key="1">
    <source>
        <dbReference type="ARBA" id="ARBA00004651"/>
    </source>
</evidence>
<evidence type="ECO:0000256" key="2">
    <source>
        <dbReference type="ARBA" id="ARBA00022448"/>
    </source>
</evidence>
<feature type="transmembrane region" description="Helical" evidence="7">
    <location>
        <begin position="337"/>
        <end position="362"/>
    </location>
</feature>
<proteinExistence type="predicted"/>
<dbReference type="AlphaFoldDB" id="A0A848G393"/>
<feature type="transmembrane region" description="Helical" evidence="7">
    <location>
        <begin position="215"/>
        <end position="238"/>
    </location>
</feature>
<reference evidence="9 10" key="1">
    <citation type="submission" date="2020-04" db="EMBL/GenBank/DDBJ databases">
        <title>Zoogloea sp. G-4-1-14 isolated from soil.</title>
        <authorList>
            <person name="Dahal R.H."/>
        </authorList>
    </citation>
    <scope>NUCLEOTIDE SEQUENCE [LARGE SCALE GENOMIC DNA]</scope>
    <source>
        <strain evidence="9 10">G-4-1-14</strain>
    </source>
</reference>
<feature type="transmembrane region" description="Helical" evidence="7">
    <location>
        <begin position="38"/>
        <end position="63"/>
    </location>
</feature>
<dbReference type="InterPro" id="IPR036259">
    <property type="entry name" value="MFS_trans_sf"/>
</dbReference>
<evidence type="ECO:0000259" key="8">
    <source>
        <dbReference type="PROSITE" id="PS50850"/>
    </source>
</evidence>
<dbReference type="GO" id="GO:0022857">
    <property type="term" value="F:transmembrane transporter activity"/>
    <property type="evidence" value="ECO:0007669"/>
    <property type="project" value="InterPro"/>
</dbReference>
<dbReference type="CDD" id="cd06173">
    <property type="entry name" value="MFS_MefA_like"/>
    <property type="match status" value="1"/>
</dbReference>
<name>A0A848G393_9RHOO</name>
<feature type="transmembrane region" description="Helical" evidence="7">
    <location>
        <begin position="368"/>
        <end position="384"/>
    </location>
</feature>
<keyword evidence="4 7" id="KW-0812">Transmembrane</keyword>
<evidence type="ECO:0000256" key="3">
    <source>
        <dbReference type="ARBA" id="ARBA00022475"/>
    </source>
</evidence>
<evidence type="ECO:0000256" key="4">
    <source>
        <dbReference type="ARBA" id="ARBA00022692"/>
    </source>
</evidence>
<evidence type="ECO:0000256" key="5">
    <source>
        <dbReference type="ARBA" id="ARBA00022989"/>
    </source>
</evidence>
<feature type="domain" description="Major facilitator superfamily (MFS) profile" evidence="8">
    <location>
        <begin position="212"/>
        <end position="396"/>
    </location>
</feature>
<accession>A0A848G393</accession>
<dbReference type="Pfam" id="PF05977">
    <property type="entry name" value="MFS_3"/>
    <property type="match status" value="1"/>
</dbReference>
<feature type="transmembrane region" description="Helical" evidence="7">
    <location>
        <begin position="84"/>
        <end position="110"/>
    </location>
</feature>
<protein>
    <submittedName>
        <fullName evidence="9">MFS transporter</fullName>
    </submittedName>
</protein>
<dbReference type="InterPro" id="IPR010290">
    <property type="entry name" value="TM_effector"/>
</dbReference>
<keyword evidence="5 7" id="KW-1133">Transmembrane helix</keyword>
<keyword evidence="10" id="KW-1185">Reference proteome</keyword>
<feature type="transmembrane region" description="Helical" evidence="7">
    <location>
        <begin position="250"/>
        <end position="269"/>
    </location>
</feature>
<evidence type="ECO:0000256" key="6">
    <source>
        <dbReference type="ARBA" id="ARBA00023136"/>
    </source>
</evidence>
<comment type="caution">
    <text evidence="9">The sequence shown here is derived from an EMBL/GenBank/DDBJ whole genome shotgun (WGS) entry which is preliminary data.</text>
</comment>
<sequence>MRARDFRLYFSGQAISLLGSWIQQVALVWLVYRITGSAALLGVTTFVALVPQLLVGPLAGAWIDRQDKRRWLIGVQSLLGLQALTLAGLSAAGWIGPALIVAMSALLGVLNSFDAPLRHALISAYVRDKDDLPNALALNSMLVNGGRFIGPPIAGLLLGLTSEATCFALNALSFLSLIVAVLRAEGRPLQRAGGSVGRVFKEGARYVWSTWSVRVLIAALAVVNLTASSYATLLPILAKDVFLGDARTLGLLWGAAGGGAFVGTSTLAGVKSLPRLSFGVIGAVALCAAGLAVTGVGGLVALACLGLAMIGFGVAVSNAGINMLLQSSAPDALRGRVVSFFMAARFGADAIGGLLAGLLAAWLGVRHTLWVEGVVLAVCLVFLFKRRKRLREAFGP</sequence>
<evidence type="ECO:0000313" key="10">
    <source>
        <dbReference type="Proteomes" id="UP000580043"/>
    </source>
</evidence>